<dbReference type="SUPFAM" id="SSF48173">
    <property type="entry name" value="Cryptochrome/photolyase FAD-binding domain"/>
    <property type="match status" value="1"/>
</dbReference>
<dbReference type="AlphaFoldDB" id="A0A7M2WXZ0"/>
<dbReference type="InterPro" id="IPR036134">
    <property type="entry name" value="Crypto/Photolyase_FAD-like_sf"/>
</dbReference>
<dbReference type="InterPro" id="IPR052551">
    <property type="entry name" value="UV-DNA_repair_photolyase"/>
</dbReference>
<protein>
    <submittedName>
        <fullName evidence="1">Cryptochrome/photolyase family protein</fullName>
    </submittedName>
</protein>
<proteinExistence type="predicted"/>
<dbReference type="InterPro" id="IPR014729">
    <property type="entry name" value="Rossmann-like_a/b/a_fold"/>
</dbReference>
<dbReference type="InterPro" id="IPR007357">
    <property type="entry name" value="PhrB-like"/>
</dbReference>
<evidence type="ECO:0000313" key="1">
    <source>
        <dbReference type="EMBL" id="QOV90345.1"/>
    </source>
</evidence>
<gene>
    <name evidence="1" type="ORF">IPV69_02955</name>
</gene>
<reference evidence="1 2" key="1">
    <citation type="submission" date="2020-10" db="EMBL/GenBank/DDBJ databases">
        <title>Wide distribution of Phycisphaera-like planctomycetes from WD2101 soil group in peatlands and genome analysis of the first cultivated representative.</title>
        <authorList>
            <person name="Dedysh S.N."/>
            <person name="Beletsky A.V."/>
            <person name="Ivanova A."/>
            <person name="Kulichevskaya I.S."/>
            <person name="Suzina N.E."/>
            <person name="Philippov D.A."/>
            <person name="Rakitin A.L."/>
            <person name="Mardanov A.V."/>
            <person name="Ravin N.V."/>
        </authorList>
    </citation>
    <scope>NUCLEOTIDE SEQUENCE [LARGE SCALE GENOMIC DNA]</scope>
    <source>
        <strain evidence="1 2">M1803</strain>
    </source>
</reference>
<dbReference type="Gene3D" id="1.25.40.80">
    <property type="match status" value="1"/>
</dbReference>
<dbReference type="RefSeq" id="WP_206293426.1">
    <property type="nucleotide sequence ID" value="NZ_CP063458.1"/>
</dbReference>
<organism evidence="1 2">
    <name type="scientific">Humisphaera borealis</name>
    <dbReference type="NCBI Taxonomy" id="2807512"/>
    <lineage>
        <taxon>Bacteria</taxon>
        <taxon>Pseudomonadati</taxon>
        <taxon>Planctomycetota</taxon>
        <taxon>Phycisphaerae</taxon>
        <taxon>Tepidisphaerales</taxon>
        <taxon>Tepidisphaeraceae</taxon>
        <taxon>Humisphaera</taxon>
    </lineage>
</organism>
<dbReference type="EMBL" id="CP063458">
    <property type="protein sequence ID" value="QOV90345.1"/>
    <property type="molecule type" value="Genomic_DNA"/>
</dbReference>
<dbReference type="Proteomes" id="UP000593765">
    <property type="component" value="Chromosome"/>
</dbReference>
<sequence length="513" mass="58732">MPTLWLMEDQLSIELVRQLSPDRVLLIESRRHYAAGEFHKHRIAFQVSAIRHFADEVRAAGFAVHHYGLGRRPYLDSVSAIKHLVKACGDSQFVVIDPSEHHCAVWIDSLADAQAEALGIEIRIEPNTLFLTDREEFAAWAQPLKRPIMEHFYRRMRTKLGVLVEADGSPVGGEWNLDKENRKPAKRGMMFPPPLAISPDAITQGALKDVERVFPNHPGTTEGFSLPVTRADAERAWDDFVKHRLPQFGDYEDAMLTGEPILNHSFVSMLLNVALLSPMKLVRDVEAAYRAGRVPLNSAEGFIRQIIGWREYVYGIYWSFMPEYRARNSRGSKLDLPDWFWTGKTEMNCLSHCISGVVERAYSHHIQRLMVICNFATLAALSPQAVNDWFYAMYVDSHDWVVTPNVVGMGMNADGGTIATKPYISSAAYINRMSDYCQGCRFDPAERTGELACPFNYLFWTFLHHFADRFKNNPRMTMMLKNAQKIEADQMRQMMQQRKTFIELHVRGKAYRP</sequence>
<dbReference type="Gene3D" id="1.10.579.10">
    <property type="entry name" value="DNA Cyclobutane Dipyrimidine Photolyase, subunit A, domain 3"/>
    <property type="match status" value="1"/>
</dbReference>
<keyword evidence="2" id="KW-1185">Reference proteome</keyword>
<evidence type="ECO:0000313" key="2">
    <source>
        <dbReference type="Proteomes" id="UP000593765"/>
    </source>
</evidence>
<dbReference type="Gene3D" id="3.40.50.620">
    <property type="entry name" value="HUPs"/>
    <property type="match status" value="1"/>
</dbReference>
<accession>A0A7M2WXZ0</accession>
<dbReference type="Gene3D" id="1.10.10.1710">
    <property type="entry name" value="Deoxyribodipyrimidine photolyase-related"/>
    <property type="match status" value="1"/>
</dbReference>
<name>A0A7M2WXZ0_9BACT</name>
<dbReference type="PANTHER" id="PTHR38657:SF1">
    <property type="entry name" value="SLR1343 PROTEIN"/>
    <property type="match status" value="1"/>
</dbReference>
<dbReference type="KEGG" id="hbs:IPV69_02955"/>
<dbReference type="PANTHER" id="PTHR38657">
    <property type="entry name" value="SLR1343 PROTEIN"/>
    <property type="match status" value="1"/>
</dbReference>
<dbReference type="Pfam" id="PF04244">
    <property type="entry name" value="DPRP"/>
    <property type="match status" value="1"/>
</dbReference>